<proteinExistence type="predicted"/>
<accession>A0A835PVI2</accession>
<protein>
    <submittedName>
        <fullName evidence="1">Uncharacterized protein</fullName>
    </submittedName>
</protein>
<comment type="caution">
    <text evidence="1">The sequence shown here is derived from an EMBL/GenBank/DDBJ whole genome shotgun (WGS) entry which is preliminary data.</text>
</comment>
<keyword evidence="2" id="KW-1185">Reference proteome</keyword>
<dbReference type="AlphaFoldDB" id="A0A835PVI2"/>
<evidence type="ECO:0000313" key="1">
    <source>
        <dbReference type="EMBL" id="KAG0460519.1"/>
    </source>
</evidence>
<dbReference type="Proteomes" id="UP000636800">
    <property type="component" value="Chromosome 11"/>
</dbReference>
<gene>
    <name evidence="1" type="ORF">HPP92_020816</name>
</gene>
<dbReference type="EMBL" id="JADCNL010000011">
    <property type="protein sequence ID" value="KAG0460519.1"/>
    <property type="molecule type" value="Genomic_DNA"/>
</dbReference>
<name>A0A835PVI2_VANPL</name>
<sequence length="276" mass="30890">MITCRPLFPLQQNLLQSLDSRFERWRKMDVVDMVVESPLSFSSMEEMDGFLLPVSHSWTPSTQNSPEESSADISSVTSVVPAVMARKSLTAELSSLISHVKWHLDTFLPFDTATDTAWPSAGSLNAAQRSDGSIRTIEAGSSKQRRHLGFFCLLQESGVISVRSSPSFFFFFFLLSNTTKPSDGDAEIVCLFFEDEKSPDDVSFASVWLVKFSIPKQCWRPKKRPMTEIPPTQPVPLPPAIQSLQQLLRSSLYQDKKKNPGFLLLGNSSFVMSNIN</sequence>
<reference evidence="1 2" key="1">
    <citation type="journal article" date="2020" name="Nat. Food">
        <title>A phased Vanilla planifolia genome enables genetic improvement of flavour and production.</title>
        <authorList>
            <person name="Hasing T."/>
            <person name="Tang H."/>
            <person name="Brym M."/>
            <person name="Khazi F."/>
            <person name="Huang T."/>
            <person name="Chambers A.H."/>
        </authorList>
    </citation>
    <scope>NUCLEOTIDE SEQUENCE [LARGE SCALE GENOMIC DNA]</scope>
    <source>
        <tissue evidence="1">Leaf</tissue>
    </source>
</reference>
<organism evidence="1 2">
    <name type="scientific">Vanilla planifolia</name>
    <name type="common">Vanilla</name>
    <dbReference type="NCBI Taxonomy" id="51239"/>
    <lineage>
        <taxon>Eukaryota</taxon>
        <taxon>Viridiplantae</taxon>
        <taxon>Streptophyta</taxon>
        <taxon>Embryophyta</taxon>
        <taxon>Tracheophyta</taxon>
        <taxon>Spermatophyta</taxon>
        <taxon>Magnoliopsida</taxon>
        <taxon>Liliopsida</taxon>
        <taxon>Asparagales</taxon>
        <taxon>Orchidaceae</taxon>
        <taxon>Vanilloideae</taxon>
        <taxon>Vanilleae</taxon>
        <taxon>Vanilla</taxon>
    </lineage>
</organism>
<evidence type="ECO:0000313" key="2">
    <source>
        <dbReference type="Proteomes" id="UP000636800"/>
    </source>
</evidence>